<evidence type="ECO:0000256" key="6">
    <source>
        <dbReference type="ARBA" id="ARBA00022989"/>
    </source>
</evidence>
<keyword evidence="6" id="KW-1133">Transmembrane helix</keyword>
<comment type="caution">
    <text evidence="10">The sequence shown here is derived from an EMBL/GenBank/DDBJ whole genome shotgun (WGS) entry which is preliminary data.</text>
</comment>
<dbReference type="InterPro" id="IPR000932">
    <property type="entry name" value="PS_antenna-like"/>
</dbReference>
<evidence type="ECO:0000256" key="1">
    <source>
        <dbReference type="ARBA" id="ARBA00004141"/>
    </source>
</evidence>
<keyword evidence="9" id="KW-0604">Photosystem II</keyword>
<name>A0A5A7RH25_STRAF</name>
<keyword evidence="8" id="KW-0472">Membrane</keyword>
<keyword evidence="5" id="KW-0812">Transmembrane</keyword>
<gene>
    <name evidence="10" type="ORF">STAS_34208</name>
</gene>
<evidence type="ECO:0000313" key="11">
    <source>
        <dbReference type="Proteomes" id="UP000325081"/>
    </source>
</evidence>
<keyword evidence="4" id="KW-0934">Plastid</keyword>
<proteinExistence type="predicted"/>
<reference evidence="11" key="1">
    <citation type="journal article" date="2019" name="Curr. Biol.">
        <title>Genome Sequence of Striga asiatica Provides Insight into the Evolution of Plant Parasitism.</title>
        <authorList>
            <person name="Yoshida S."/>
            <person name="Kim S."/>
            <person name="Wafula E.K."/>
            <person name="Tanskanen J."/>
            <person name="Kim Y.M."/>
            <person name="Honaas L."/>
            <person name="Yang Z."/>
            <person name="Spallek T."/>
            <person name="Conn C.E."/>
            <person name="Ichihashi Y."/>
            <person name="Cheong K."/>
            <person name="Cui S."/>
            <person name="Der J.P."/>
            <person name="Gundlach H."/>
            <person name="Jiao Y."/>
            <person name="Hori C."/>
            <person name="Ishida J.K."/>
            <person name="Kasahara H."/>
            <person name="Kiba T."/>
            <person name="Kim M.S."/>
            <person name="Koo N."/>
            <person name="Laohavisit A."/>
            <person name="Lee Y.H."/>
            <person name="Lumba S."/>
            <person name="McCourt P."/>
            <person name="Mortimer J.C."/>
            <person name="Mutuku J.M."/>
            <person name="Nomura T."/>
            <person name="Sasaki-Sekimoto Y."/>
            <person name="Seto Y."/>
            <person name="Wang Y."/>
            <person name="Wakatake T."/>
            <person name="Sakakibara H."/>
            <person name="Demura T."/>
            <person name="Yamaguchi S."/>
            <person name="Yoneyama K."/>
            <person name="Manabe R.I."/>
            <person name="Nelson D.C."/>
            <person name="Schulman A.H."/>
            <person name="Timko M.P."/>
            <person name="dePamphilis C.W."/>
            <person name="Choi D."/>
            <person name="Shirasu K."/>
        </authorList>
    </citation>
    <scope>NUCLEOTIDE SEQUENCE [LARGE SCALE GENOMIC DNA]</scope>
    <source>
        <strain evidence="11">cv. UVA1</strain>
    </source>
</reference>
<evidence type="ECO:0000256" key="2">
    <source>
        <dbReference type="ARBA" id="ARBA00022494"/>
    </source>
</evidence>
<dbReference type="Pfam" id="PF00421">
    <property type="entry name" value="PSII"/>
    <property type="match status" value="1"/>
</dbReference>
<evidence type="ECO:0000256" key="5">
    <source>
        <dbReference type="ARBA" id="ARBA00022692"/>
    </source>
</evidence>
<evidence type="ECO:0000256" key="3">
    <source>
        <dbReference type="ARBA" id="ARBA00022531"/>
    </source>
</evidence>
<keyword evidence="3" id="KW-0602">Photosynthesis</keyword>
<dbReference type="SUPFAM" id="SSF161077">
    <property type="entry name" value="Photosystem II antenna protein-like"/>
    <property type="match status" value="1"/>
</dbReference>
<comment type="subcellular location">
    <subcellularLocation>
        <location evidence="1">Membrane</location>
        <topology evidence="1">Multi-pass membrane protein</topology>
    </subcellularLocation>
</comment>
<evidence type="ECO:0000313" key="10">
    <source>
        <dbReference type="EMBL" id="GER56480.1"/>
    </source>
</evidence>
<evidence type="ECO:0000256" key="4">
    <source>
        <dbReference type="ARBA" id="ARBA00022640"/>
    </source>
</evidence>
<dbReference type="GO" id="GO:0016168">
    <property type="term" value="F:chlorophyll binding"/>
    <property type="evidence" value="ECO:0007669"/>
    <property type="project" value="UniProtKB-KW"/>
</dbReference>
<evidence type="ECO:0000256" key="7">
    <source>
        <dbReference type="ARBA" id="ARBA00022991"/>
    </source>
</evidence>
<dbReference type="GO" id="GO:0009767">
    <property type="term" value="P:photosynthetic electron transport chain"/>
    <property type="evidence" value="ECO:0007669"/>
    <property type="project" value="InterPro"/>
</dbReference>
<sequence length="168" mass="18178">MYEQGLILLPHLATLGWVVGPGGEVVDTFPYFVSGVLHLISSAVLGFGGIYHAHLGPKTLEESFPFFGYSSSRRFTVLFSAIHGANLIPVSHGPSSAAHLIPTSHSPSSAALLIPASHSSLLVSFRRVSSYSGDPLLFLGAATLSKVRCHLKAYGLWWMRAYGLWWIN</sequence>
<keyword evidence="2" id="KW-0148">Chlorophyll</keyword>
<evidence type="ECO:0000256" key="9">
    <source>
        <dbReference type="ARBA" id="ARBA00023276"/>
    </source>
</evidence>
<keyword evidence="7" id="KW-0157">Chromophore</keyword>
<dbReference type="InterPro" id="IPR036001">
    <property type="entry name" value="PS_II_antenna-like_sf"/>
</dbReference>
<dbReference type="GO" id="GO:0009523">
    <property type="term" value="C:photosystem II"/>
    <property type="evidence" value="ECO:0007669"/>
    <property type="project" value="UniProtKB-KW"/>
</dbReference>
<dbReference type="Proteomes" id="UP000325081">
    <property type="component" value="Unassembled WGS sequence"/>
</dbReference>
<evidence type="ECO:0000256" key="8">
    <source>
        <dbReference type="ARBA" id="ARBA00023136"/>
    </source>
</evidence>
<dbReference type="AlphaFoldDB" id="A0A5A7RH25"/>
<accession>A0A5A7RH25</accession>
<organism evidence="10 11">
    <name type="scientific">Striga asiatica</name>
    <name type="common">Asiatic witchweed</name>
    <name type="synonym">Buchnera asiatica</name>
    <dbReference type="NCBI Taxonomy" id="4170"/>
    <lineage>
        <taxon>Eukaryota</taxon>
        <taxon>Viridiplantae</taxon>
        <taxon>Streptophyta</taxon>
        <taxon>Embryophyta</taxon>
        <taxon>Tracheophyta</taxon>
        <taxon>Spermatophyta</taxon>
        <taxon>Magnoliopsida</taxon>
        <taxon>eudicotyledons</taxon>
        <taxon>Gunneridae</taxon>
        <taxon>Pentapetalae</taxon>
        <taxon>asterids</taxon>
        <taxon>lamiids</taxon>
        <taxon>Lamiales</taxon>
        <taxon>Orobanchaceae</taxon>
        <taxon>Buchnereae</taxon>
        <taxon>Striga</taxon>
    </lineage>
</organism>
<keyword evidence="11" id="KW-1185">Reference proteome</keyword>
<protein>
    <submittedName>
        <fullName evidence="10">Photosystem II CP43 chlorophyll apoprotein</fullName>
    </submittedName>
</protein>
<dbReference type="EMBL" id="BKCP01012736">
    <property type="protein sequence ID" value="GER56480.1"/>
    <property type="molecule type" value="Genomic_DNA"/>
</dbReference>
<dbReference type="OrthoDB" id="1926060at2759"/>